<name>A0AAT9LEM9_9FIRM</name>
<keyword evidence="1" id="KW-0472">Membrane</keyword>
<feature type="transmembrane region" description="Helical" evidence="1">
    <location>
        <begin position="29"/>
        <end position="48"/>
    </location>
</feature>
<dbReference type="KEGG" id="fcz:IMF26_05310"/>
<proteinExistence type="predicted"/>
<sequence>MTLEQWGNITATICIIMAWSYLYKGENPLYTFAEHILVAIATAYGIAYTWETQLKPRVMTDMVKNGKWSLLIPAIIGILIYAWFFKGYEWIARLTMAFWIGHGAGYALAFNPPVFLKQVFDSFIRLNSFNNIVYFLVVITALMYFAFTLRKDRGILKYGSQFGRYALMVAFGSAYGSITMAYLSLIIGQLQIIFKDTLHLVK</sequence>
<feature type="transmembrane region" description="Helical" evidence="1">
    <location>
        <begin position="68"/>
        <end position="85"/>
    </location>
</feature>
<keyword evidence="1" id="KW-0812">Transmembrane</keyword>
<evidence type="ECO:0000256" key="1">
    <source>
        <dbReference type="SAM" id="Phobius"/>
    </source>
</evidence>
<feature type="transmembrane region" description="Helical" evidence="1">
    <location>
        <begin position="167"/>
        <end position="194"/>
    </location>
</feature>
<keyword evidence="1" id="KW-1133">Transmembrane helix</keyword>
<gene>
    <name evidence="2" type="ORF">IMF26_05310</name>
</gene>
<feature type="transmembrane region" description="Helical" evidence="1">
    <location>
        <begin position="128"/>
        <end position="147"/>
    </location>
</feature>
<evidence type="ECO:0000313" key="2">
    <source>
        <dbReference type="EMBL" id="QUL99460.1"/>
    </source>
</evidence>
<reference evidence="2" key="2">
    <citation type="journal article" date="2023" name="Biology">
        <title>Prokaryotic Life Associated with Coal-Fire Gas Vents Revealed by Metagenomics.</title>
        <authorList>
            <person name="Kadnikov V.V."/>
            <person name="Mardanov A.V."/>
            <person name="Beletsky A.V."/>
            <person name="Karnachuk O.V."/>
            <person name="Ravin N.V."/>
        </authorList>
    </citation>
    <scope>NUCLEOTIDE SEQUENCE</scope>
    <source>
        <strain evidence="2">Bu02</strain>
    </source>
</reference>
<dbReference type="AlphaFoldDB" id="A0AAT9LEM9"/>
<reference evidence="2" key="1">
    <citation type="submission" date="2020-10" db="EMBL/GenBank/DDBJ databases">
        <authorList>
            <person name="Kadnikov V."/>
            <person name="Beletsky A.V."/>
            <person name="Mardanov A.V."/>
            <person name="Karnachuk O.V."/>
            <person name="Ravin N.V."/>
        </authorList>
    </citation>
    <scope>NUCLEOTIDE SEQUENCE</scope>
    <source>
        <strain evidence="2">Bu02</strain>
    </source>
</reference>
<feature type="transmembrane region" description="Helical" evidence="1">
    <location>
        <begin position="97"/>
        <end position="116"/>
    </location>
</feature>
<dbReference type="EMBL" id="CP062796">
    <property type="protein sequence ID" value="QUL99460.1"/>
    <property type="molecule type" value="Genomic_DNA"/>
</dbReference>
<accession>A0AAT9LEM9</accession>
<protein>
    <submittedName>
        <fullName evidence="2">Uncharacterized protein</fullName>
    </submittedName>
</protein>
<organism evidence="2">
    <name type="scientific">Candidatus Fermentithermobacillus carboniphilus</name>
    <dbReference type="NCBI Taxonomy" id="3085328"/>
    <lineage>
        <taxon>Bacteria</taxon>
        <taxon>Bacillati</taxon>
        <taxon>Bacillota</taxon>
        <taxon>Candidatus Fermentithermobacillia</taxon>
        <taxon>Candidatus Fermentithermobacillales</taxon>
        <taxon>Candidatus Fermentithermobacillaceae</taxon>
        <taxon>Candidatus Fermentithermobacillus</taxon>
    </lineage>
</organism>
<feature type="transmembrane region" description="Helical" evidence="1">
    <location>
        <begin position="6"/>
        <end position="22"/>
    </location>
</feature>